<evidence type="ECO:0000313" key="13">
    <source>
        <dbReference type="Proteomes" id="UP001152485"/>
    </source>
</evidence>
<evidence type="ECO:0000256" key="4">
    <source>
        <dbReference type="ARBA" id="ARBA00022692"/>
    </source>
</evidence>
<protein>
    <recommendedName>
        <fullName evidence="9">Protein translocase subunit SecE</fullName>
    </recommendedName>
</protein>
<dbReference type="PANTHER" id="PTHR33910:SF1">
    <property type="entry name" value="PROTEIN TRANSLOCASE SUBUNIT SECE"/>
    <property type="match status" value="1"/>
</dbReference>
<organism evidence="10 12">
    <name type="scientific">Pseudoalteromonas holothuriae</name>
    <dbReference type="NCBI Taxonomy" id="2963714"/>
    <lineage>
        <taxon>Bacteria</taxon>
        <taxon>Pseudomonadati</taxon>
        <taxon>Pseudomonadota</taxon>
        <taxon>Gammaproteobacteria</taxon>
        <taxon>Alteromonadales</taxon>
        <taxon>Pseudoalteromonadaceae</taxon>
        <taxon>Pseudoalteromonas</taxon>
    </lineage>
</organism>
<proteinExistence type="inferred from homology"/>
<dbReference type="EMBL" id="CAMAPD010000036">
    <property type="protein sequence ID" value="CAH9068349.1"/>
    <property type="molecule type" value="Genomic_DNA"/>
</dbReference>
<comment type="subcellular location">
    <subcellularLocation>
        <location evidence="1">Membrane</location>
    </subcellularLocation>
</comment>
<dbReference type="GO" id="GO:0008320">
    <property type="term" value="F:protein transmembrane transporter activity"/>
    <property type="evidence" value="ECO:0007669"/>
    <property type="project" value="UniProtKB-UniRule"/>
</dbReference>
<accession>A0A9W4R5D7</accession>
<keyword evidence="2 9" id="KW-0813">Transport</keyword>
<evidence type="ECO:0000256" key="2">
    <source>
        <dbReference type="ARBA" id="ARBA00022448"/>
    </source>
</evidence>
<dbReference type="Proteomes" id="UP001152485">
    <property type="component" value="Unassembled WGS sequence"/>
</dbReference>
<evidence type="ECO:0000256" key="8">
    <source>
        <dbReference type="ARBA" id="ARBA00023136"/>
    </source>
</evidence>
<evidence type="ECO:0000256" key="5">
    <source>
        <dbReference type="ARBA" id="ARBA00022927"/>
    </source>
</evidence>
<gene>
    <name evidence="9 10" type="primary">secE</name>
    <name evidence="10" type="ORF">PSECIP111854_04066</name>
    <name evidence="11" type="ORF">PSECIP111951_04117</name>
</gene>
<dbReference type="InterPro" id="IPR001901">
    <property type="entry name" value="Translocase_SecE/Sec61-g"/>
</dbReference>
<comment type="subunit">
    <text evidence="9">Component of the Sec protein translocase complex. Heterotrimer consisting of SecY, SecE and SecG subunits. The heterotrimers can form oligomers, although 1 heterotrimer is thought to be able to translocate proteins. Interacts with the ribosome. Interacts with SecDF, and other proteins may be involved. Interacts with SecA.</text>
</comment>
<dbReference type="GO" id="GO:0009306">
    <property type="term" value="P:protein secretion"/>
    <property type="evidence" value="ECO:0007669"/>
    <property type="project" value="UniProtKB-UniRule"/>
</dbReference>
<keyword evidence="3 9" id="KW-1003">Cell membrane</keyword>
<dbReference type="GO" id="GO:0005886">
    <property type="term" value="C:plasma membrane"/>
    <property type="evidence" value="ECO:0007669"/>
    <property type="project" value="UniProtKB-UniRule"/>
</dbReference>
<evidence type="ECO:0000256" key="7">
    <source>
        <dbReference type="ARBA" id="ARBA00023010"/>
    </source>
</evidence>
<dbReference type="GO" id="GO:0006605">
    <property type="term" value="P:protein targeting"/>
    <property type="evidence" value="ECO:0007669"/>
    <property type="project" value="UniProtKB-UniRule"/>
</dbReference>
<dbReference type="InterPro" id="IPR005807">
    <property type="entry name" value="SecE_bac"/>
</dbReference>
<keyword evidence="7 9" id="KW-0811">Translocation</keyword>
<dbReference type="GO" id="GO:0043952">
    <property type="term" value="P:protein transport by the Sec complex"/>
    <property type="evidence" value="ECO:0007669"/>
    <property type="project" value="UniProtKB-UniRule"/>
</dbReference>
<keyword evidence="6 9" id="KW-1133">Transmembrane helix</keyword>
<dbReference type="PANTHER" id="PTHR33910">
    <property type="entry name" value="PROTEIN TRANSLOCASE SUBUNIT SECE"/>
    <property type="match status" value="1"/>
</dbReference>
<evidence type="ECO:0000313" key="10">
    <source>
        <dbReference type="EMBL" id="CAH9067293.1"/>
    </source>
</evidence>
<comment type="caution">
    <text evidence="10">The sequence shown here is derived from an EMBL/GenBank/DDBJ whole genome shotgun (WGS) entry which is preliminary data.</text>
</comment>
<feature type="transmembrane region" description="Helical" evidence="9">
    <location>
        <begin position="26"/>
        <end position="43"/>
    </location>
</feature>
<evidence type="ECO:0000256" key="9">
    <source>
        <dbReference type="HAMAP-Rule" id="MF_00422"/>
    </source>
</evidence>
<reference evidence="10 13" key="1">
    <citation type="submission" date="2022-07" db="EMBL/GenBank/DDBJ databases">
        <authorList>
            <person name="Criscuolo A."/>
        </authorList>
    </citation>
    <scope>NUCLEOTIDE SEQUENCE</scope>
    <source>
        <strain evidence="13">CIP 111951</strain>
        <strain evidence="10">CIP111854</strain>
        <strain evidence="11">CIP111951</strain>
    </source>
</reference>
<dbReference type="NCBIfam" id="NF004372">
    <property type="entry name" value="PRK05740.1-2"/>
    <property type="match status" value="1"/>
</dbReference>
<dbReference type="InterPro" id="IPR038379">
    <property type="entry name" value="SecE_sf"/>
</dbReference>
<evidence type="ECO:0000313" key="11">
    <source>
        <dbReference type="EMBL" id="CAH9068349.1"/>
    </source>
</evidence>
<dbReference type="PRINTS" id="PR01650">
    <property type="entry name" value="SECETRNLCASE"/>
</dbReference>
<evidence type="ECO:0000256" key="3">
    <source>
        <dbReference type="ARBA" id="ARBA00022475"/>
    </source>
</evidence>
<evidence type="ECO:0000313" key="12">
    <source>
        <dbReference type="Proteomes" id="UP001152467"/>
    </source>
</evidence>
<dbReference type="AlphaFoldDB" id="A0A9W4R5D7"/>
<keyword evidence="12" id="KW-1185">Reference proteome</keyword>
<dbReference type="Pfam" id="PF00584">
    <property type="entry name" value="SecE"/>
    <property type="match status" value="1"/>
</dbReference>
<evidence type="ECO:0000256" key="1">
    <source>
        <dbReference type="ARBA" id="ARBA00004370"/>
    </source>
</evidence>
<name>A0A9W4R5D7_9GAMM</name>
<dbReference type="NCBIfam" id="TIGR00964">
    <property type="entry name" value="secE_bact"/>
    <property type="match status" value="1"/>
</dbReference>
<dbReference type="EMBL" id="CAMAPC010000032">
    <property type="protein sequence ID" value="CAH9067293.1"/>
    <property type="molecule type" value="Genomic_DNA"/>
</dbReference>
<evidence type="ECO:0000256" key="6">
    <source>
        <dbReference type="ARBA" id="ARBA00022989"/>
    </source>
</evidence>
<dbReference type="Gene3D" id="1.20.5.1030">
    <property type="entry name" value="Preprotein translocase secy subunit"/>
    <property type="match status" value="1"/>
</dbReference>
<dbReference type="Proteomes" id="UP001152467">
    <property type="component" value="Unassembled WGS sequence"/>
</dbReference>
<dbReference type="HAMAP" id="MF_00422">
    <property type="entry name" value="SecE"/>
    <property type="match status" value="1"/>
</dbReference>
<dbReference type="GO" id="GO:0065002">
    <property type="term" value="P:intracellular protein transmembrane transport"/>
    <property type="evidence" value="ECO:0007669"/>
    <property type="project" value="UniProtKB-UniRule"/>
</dbReference>
<feature type="transmembrane region" description="Helical" evidence="9">
    <location>
        <begin position="49"/>
        <end position="68"/>
    </location>
</feature>
<feature type="transmembrane region" description="Helical" evidence="9">
    <location>
        <begin position="102"/>
        <end position="123"/>
    </location>
</feature>
<comment type="caution">
    <text evidence="9">Lacks conserved residue(s) required for the propagation of feature annotation.</text>
</comment>
<keyword evidence="5 9" id="KW-0653">Protein transport</keyword>
<keyword evidence="8 9" id="KW-0472">Membrane</keyword>
<keyword evidence="4 9" id="KW-0812">Transmembrane</keyword>
<comment type="similarity">
    <text evidence="9">Belongs to the SecE/SEC61-gamma family.</text>
</comment>
<sequence length="134" mass="14446">MSVFKVKLIMSTNVENPSSSMDMVKWLIAITLLTGAVVGNYIYADMSVLVRAVGVVASIAAALGVAATTEKGRTFIAFAKESRIEVRKVVWPTRQETTHTTLIVMAATAVMALILWGLDGILFRVVGFLTGLEI</sequence>
<comment type="function">
    <text evidence="9">Essential subunit of the Sec protein translocation channel SecYEG. Clamps together the 2 halves of SecY. May contact the channel plug during translocation.</text>
</comment>